<evidence type="ECO:0000256" key="5">
    <source>
        <dbReference type="ARBA" id="ARBA00023136"/>
    </source>
</evidence>
<reference evidence="9 10" key="1">
    <citation type="submission" date="2017-01" db="EMBL/GenBank/DDBJ databases">
        <title>The recent genome duplication of the halophilic yeast Hortaea werneckii: insights from long-read sequencing.</title>
        <authorList>
            <person name="Sinha S."/>
            <person name="Flibotte S."/>
            <person name="Neira M."/>
            <person name="Lenassi M."/>
            <person name="Gostincar C."/>
            <person name="Stajich J.E."/>
            <person name="Nislow C.E."/>
        </authorList>
    </citation>
    <scope>NUCLEOTIDE SEQUENCE [LARGE SCALE GENOMIC DNA]</scope>
    <source>
        <strain evidence="9 10">EXF-2000</strain>
    </source>
</reference>
<dbReference type="Proteomes" id="UP000194280">
    <property type="component" value="Unassembled WGS sequence"/>
</dbReference>
<comment type="subcellular location">
    <subcellularLocation>
        <location evidence="1">Membrane</location>
        <topology evidence="1">Multi-pass membrane protein</topology>
    </subcellularLocation>
</comment>
<dbReference type="PANTHER" id="PTHR43791">
    <property type="entry name" value="PERMEASE-RELATED"/>
    <property type="match status" value="1"/>
</dbReference>
<evidence type="ECO:0000256" key="6">
    <source>
        <dbReference type="SAM" id="MobiDB-lite"/>
    </source>
</evidence>
<feature type="region of interest" description="Disordered" evidence="6">
    <location>
        <begin position="1"/>
        <end position="36"/>
    </location>
</feature>
<gene>
    <name evidence="9" type="ORF">BTJ68_10659</name>
</gene>
<keyword evidence="3 7" id="KW-0812">Transmembrane</keyword>
<feature type="transmembrane region" description="Helical" evidence="7">
    <location>
        <begin position="104"/>
        <end position="126"/>
    </location>
</feature>
<evidence type="ECO:0000256" key="7">
    <source>
        <dbReference type="SAM" id="Phobius"/>
    </source>
</evidence>
<evidence type="ECO:0000313" key="10">
    <source>
        <dbReference type="Proteomes" id="UP000194280"/>
    </source>
</evidence>
<feature type="transmembrane region" description="Helical" evidence="7">
    <location>
        <begin position="425"/>
        <end position="446"/>
    </location>
</feature>
<keyword evidence="4 7" id="KW-1133">Transmembrane helix</keyword>
<protein>
    <recommendedName>
        <fullName evidence="8">Major facilitator superfamily (MFS) profile domain-containing protein</fullName>
    </recommendedName>
</protein>
<evidence type="ECO:0000259" key="8">
    <source>
        <dbReference type="PROSITE" id="PS50850"/>
    </source>
</evidence>
<keyword evidence="10" id="KW-1185">Reference proteome</keyword>
<dbReference type="GO" id="GO:0016020">
    <property type="term" value="C:membrane"/>
    <property type="evidence" value="ECO:0007669"/>
    <property type="project" value="UniProtKB-SubCell"/>
</dbReference>
<dbReference type="SUPFAM" id="SSF103473">
    <property type="entry name" value="MFS general substrate transporter"/>
    <property type="match status" value="1"/>
</dbReference>
<dbReference type="GO" id="GO:0022857">
    <property type="term" value="F:transmembrane transporter activity"/>
    <property type="evidence" value="ECO:0007669"/>
    <property type="project" value="InterPro"/>
</dbReference>
<sequence>MTDTHAPFPRDAKTEPEAEFIDYSPSPAHSQSKDEQYMTDDDRLLANWSEADQKRLIRKVDLRLIPLCGVMYCVSLLDRTNLSNAAIAGMTVELELTMGSVDRYSIISLVFFITYTLCQPPATILCRKIGPRVFLGTITFLWGVVMIGFGLVNNWQTLIGLRLILGIFEAGFFPGVVYLLSTWYKRYEVGKRYAIFYMIGCLASAFGGILAFGLMQMEGVANYGGWRWIFIIEGLLTVVIACVGLVFMRSFPDRAKSNSLKFLSEEERLCILARVNQDRGDAVTEKFNIKLWARSGLDWKIWAYATIFGSITTVSYALAYFLPIILNNSLGYSTGVSQCLIAPPYAFAGIVMYGTGWFGDRFHVRGAPCAFNAVLAIIGLAILGFSDNGGVRYFGVFLATAGANANIPVAMTYQANNIRGQWKRAFCSATLVGFGALGGIVGTTTFRSEDRPDYVPGISVAIGSQILILILVGFLTLDFKRQNGKADRGEKVLEEGDEHFRYTY</sequence>
<dbReference type="Gene3D" id="1.20.1250.20">
    <property type="entry name" value="MFS general substrate transporter like domains"/>
    <property type="match status" value="2"/>
</dbReference>
<dbReference type="EMBL" id="MUNK01000129">
    <property type="protein sequence ID" value="OTA30810.1"/>
    <property type="molecule type" value="Genomic_DNA"/>
</dbReference>
<evidence type="ECO:0000256" key="4">
    <source>
        <dbReference type="ARBA" id="ARBA00022989"/>
    </source>
</evidence>
<feature type="transmembrane region" description="Helical" evidence="7">
    <location>
        <begin position="193"/>
        <end position="214"/>
    </location>
</feature>
<accession>A0A1Z5T477</accession>
<dbReference type="VEuPathDB" id="FungiDB:BTJ68_10659"/>
<dbReference type="InterPro" id="IPR011701">
    <property type="entry name" value="MFS"/>
</dbReference>
<keyword evidence="5 7" id="KW-0472">Membrane</keyword>
<feature type="transmembrane region" description="Helical" evidence="7">
    <location>
        <begin position="226"/>
        <end position="248"/>
    </location>
</feature>
<keyword evidence="2" id="KW-0813">Transport</keyword>
<dbReference type="FunFam" id="1.20.1250.20:FF:000511">
    <property type="entry name" value="MFS general substrate transporter"/>
    <property type="match status" value="1"/>
</dbReference>
<feature type="transmembrane region" description="Helical" evidence="7">
    <location>
        <begin position="391"/>
        <end position="413"/>
    </location>
</feature>
<name>A0A1Z5T477_HORWE</name>
<feature type="transmembrane region" description="Helical" evidence="7">
    <location>
        <begin position="158"/>
        <end position="181"/>
    </location>
</feature>
<dbReference type="InterPro" id="IPR036259">
    <property type="entry name" value="MFS_trans_sf"/>
</dbReference>
<dbReference type="PROSITE" id="PS50850">
    <property type="entry name" value="MFS"/>
    <property type="match status" value="1"/>
</dbReference>
<feature type="transmembrane region" description="Helical" evidence="7">
    <location>
        <begin position="332"/>
        <end position="354"/>
    </location>
</feature>
<comment type="caution">
    <text evidence="9">The sequence shown here is derived from an EMBL/GenBank/DDBJ whole genome shotgun (WGS) entry which is preliminary data.</text>
</comment>
<dbReference type="OrthoDB" id="3639251at2759"/>
<proteinExistence type="predicted"/>
<evidence type="ECO:0000256" key="3">
    <source>
        <dbReference type="ARBA" id="ARBA00022692"/>
    </source>
</evidence>
<evidence type="ECO:0000313" key="9">
    <source>
        <dbReference type="EMBL" id="OTA30810.1"/>
    </source>
</evidence>
<feature type="transmembrane region" description="Helical" evidence="7">
    <location>
        <begin position="366"/>
        <end position="385"/>
    </location>
</feature>
<dbReference type="InParanoid" id="A0A1Z5T477"/>
<dbReference type="AlphaFoldDB" id="A0A1Z5T477"/>
<feature type="domain" description="Major facilitator superfamily (MFS) profile" evidence="8">
    <location>
        <begin position="64"/>
        <end position="481"/>
    </location>
</feature>
<dbReference type="Pfam" id="PF07690">
    <property type="entry name" value="MFS_1"/>
    <property type="match status" value="1"/>
</dbReference>
<feature type="transmembrane region" description="Helical" evidence="7">
    <location>
        <begin position="133"/>
        <end position="152"/>
    </location>
</feature>
<dbReference type="PANTHER" id="PTHR43791:SF47">
    <property type="entry name" value="MAJOR FACILITATOR SUPERFAMILY (MFS) PROFILE DOMAIN-CONTAINING PROTEIN-RELATED"/>
    <property type="match status" value="1"/>
</dbReference>
<feature type="transmembrane region" description="Helical" evidence="7">
    <location>
        <begin position="458"/>
        <end position="477"/>
    </location>
</feature>
<evidence type="ECO:0000256" key="2">
    <source>
        <dbReference type="ARBA" id="ARBA00022448"/>
    </source>
</evidence>
<dbReference type="InterPro" id="IPR020846">
    <property type="entry name" value="MFS_dom"/>
</dbReference>
<organism evidence="9 10">
    <name type="scientific">Hortaea werneckii EXF-2000</name>
    <dbReference type="NCBI Taxonomy" id="1157616"/>
    <lineage>
        <taxon>Eukaryota</taxon>
        <taxon>Fungi</taxon>
        <taxon>Dikarya</taxon>
        <taxon>Ascomycota</taxon>
        <taxon>Pezizomycotina</taxon>
        <taxon>Dothideomycetes</taxon>
        <taxon>Dothideomycetidae</taxon>
        <taxon>Mycosphaerellales</taxon>
        <taxon>Teratosphaeriaceae</taxon>
        <taxon>Hortaea</taxon>
    </lineage>
</organism>
<evidence type="ECO:0000256" key="1">
    <source>
        <dbReference type="ARBA" id="ARBA00004141"/>
    </source>
</evidence>
<dbReference type="FunFam" id="1.20.1250.20:FF:000409">
    <property type="entry name" value="MFS general substrate transporter"/>
    <property type="match status" value="1"/>
</dbReference>
<dbReference type="STRING" id="1157616.A0A1Z5T477"/>
<feature type="transmembrane region" description="Helical" evidence="7">
    <location>
        <begin position="301"/>
        <end position="326"/>
    </location>
</feature>